<evidence type="ECO:0000259" key="7">
    <source>
        <dbReference type="PROSITE" id="PS50014"/>
    </source>
</evidence>
<protein>
    <recommendedName>
        <fullName evidence="7">Bromo domain-containing protein</fullName>
    </recommendedName>
</protein>
<keyword evidence="9" id="KW-1185">Reference proteome</keyword>
<feature type="region of interest" description="Disordered" evidence="6">
    <location>
        <begin position="1054"/>
        <end position="1149"/>
    </location>
</feature>
<dbReference type="SMART" id="SM00297">
    <property type="entry name" value="BROMO"/>
    <property type="match status" value="1"/>
</dbReference>
<evidence type="ECO:0000256" key="2">
    <source>
        <dbReference type="ARBA" id="ARBA00022741"/>
    </source>
</evidence>
<dbReference type="InterPro" id="IPR027417">
    <property type="entry name" value="P-loop_NTPase"/>
</dbReference>
<dbReference type="PANTHER" id="PTHR23069:SF0">
    <property type="entry name" value="TAT-BINDING HOMOLOG 7"/>
    <property type="match status" value="1"/>
</dbReference>
<sequence>MVSTRRGGDSVDSKEVLKGDLPPAAAPGSGGSAQNISFRRSGRARKREHTELQEDVQEAVPEARRPRSSKASPIKAASAAVEPHEAPDAQIQHAQPHQITSREQRMLARQQQIEALEAEQDRDASDEEEEAAAAGKHPPERRASRRLNAYQRTLPTPLPGPALRGNRLLDDGPHRDPDDDDDDESSSSQSEEELMGDAEEEVDLGALQRAKLRHRPEPVNTAVTRINPPWHSQPARHREPRKRIRAVFKRRRQYEPASDVDAEPDPLKGWRQLQGRGSGPPVPYGAGGGSPAPRYPSTPQHLPASGLNPSAWAGPQGQAQWRQANPEVTPVQVDTSVTFGEVGGLDHYVRALKEMVFLPLVYPHLFERFQVAPPRGVLFYGPPGTGKTLVARALAASASRAGRPVTFFMRKGADILSKWVGEAERQLRALFAEAQRCQPSIIFFDEIDGLAPARSSRQDQIHNSIVSTLLALMDGLDARGQVVIVGATNRIDALDDALRRPGRFDRELLFPLPNLAARQTILDIHTRRWAQPPTSDLREELASLCVGYCGADLKALCTEASLQALRRSYPQIYETDDNLLVDPASVRVLRQDFMAAHQGIVPAAHRQAASHARPLPDLVRPALQTYLKQVLEQLRNSFPAAATCLALAEKEEEGLRAGDLALPHTESAAVTDFGSIGASKGSSANLLASSHSKVLLTGQQGAGQHYLAAAVLHALEGLPVHSLALPSLLADGSSRSAEEALVHIIVEAQRSAPCILYLPHLQLWWGTAPPTLRATLWMLLSDLPSTSPMALLGTCDCPLQELDPEALELFGLEAEPLFSGGIEISAPEATARREMFDAVADALALPVQPEMAAAQMPPPPRLPKAPDAEAASAAARAAAVEAARQQQQAMDVEAVRSLRMKLRSILSSLLGRRKYQMFAVPPDPDDADFWQKVSAPMDLSTMLARLNGGHYPTAQLFETDLCLIATTAHQRWQDDPSYAQDVGDAHELVDEARQAVTAIPPDLRRHCEDVEGRGGAEGQRPADLDWALQHQAGSGQRARILPPGRNVSRQLHTAAGGAIPTGRSTRHGDRASDEGPTSNLLHEDPEMVIRRSREQQRQRQRQLDLVSAQVSAPAEAATSPPEDLAAPATAHQQAEPSAAAPCNGNQADAGLETISELPPAFDDVLPMPSPGEAQEMAAAMHPAQGLANGHAEPLLQAHPAGDDRQGVSPVAAANGNALAGAAVLMQTPAAHAAKAAHGLTTDRSRHGRLERGGALLTPDSHTGETPTGPNGVAQQPVRVSPTFRAGSTPYHAPTASLHTTSSSLFANGQPAGDAYTPASEGLARPSRFALLHGVTASAGKGLTPAGAAAAAAQQASQQGLQAVMTPSLEVHASDTPRGTSQSVAVSREGQYVNGGMHSTSGPAPLEAATPSTIPLQTAGPEALSVMARPHIDGQRPEADSAVQHDAEDVDVPLPASTLEAVQPAVQPSADDLQRAEQLKDAIVAGTEGLLLQQLERLHAALARVHAQHRNTCDRSTGVAAALSCLALCCKSPA</sequence>
<feature type="compositionally biased region" description="Basic and acidic residues" evidence="6">
    <location>
        <begin position="167"/>
        <end position="177"/>
    </location>
</feature>
<keyword evidence="3" id="KW-0067">ATP-binding</keyword>
<proteinExistence type="inferred from homology"/>
<dbReference type="SMART" id="SM00382">
    <property type="entry name" value="AAA"/>
    <property type="match status" value="1"/>
</dbReference>
<feature type="compositionally biased region" description="Basic residues" evidence="6">
    <location>
        <begin position="234"/>
        <end position="252"/>
    </location>
</feature>
<feature type="compositionally biased region" description="Acidic residues" evidence="6">
    <location>
        <begin position="116"/>
        <end position="131"/>
    </location>
</feature>
<dbReference type="Gene3D" id="1.10.8.60">
    <property type="match status" value="1"/>
</dbReference>
<dbReference type="Gene3D" id="3.40.50.300">
    <property type="entry name" value="P-loop containing nucleotide triphosphate hydrolases"/>
    <property type="match status" value="2"/>
</dbReference>
<dbReference type="InterPro" id="IPR001487">
    <property type="entry name" value="Bromodomain"/>
</dbReference>
<gene>
    <name evidence="8" type="ORF">WJX73_003943</name>
</gene>
<evidence type="ECO:0000256" key="5">
    <source>
        <dbReference type="PROSITE-ProRule" id="PRU00035"/>
    </source>
</evidence>
<feature type="region of interest" description="Disordered" evidence="6">
    <location>
        <begin position="1"/>
        <end position="302"/>
    </location>
</feature>
<feature type="compositionally biased region" description="Low complexity" evidence="6">
    <location>
        <begin position="69"/>
        <end position="80"/>
    </location>
</feature>
<dbReference type="GO" id="GO:0042393">
    <property type="term" value="F:histone binding"/>
    <property type="evidence" value="ECO:0007669"/>
    <property type="project" value="TreeGrafter"/>
</dbReference>
<dbReference type="SUPFAM" id="SSF47370">
    <property type="entry name" value="Bromodomain"/>
    <property type="match status" value="1"/>
</dbReference>
<dbReference type="PANTHER" id="PTHR23069">
    <property type="entry name" value="AAA DOMAIN-CONTAINING"/>
    <property type="match status" value="1"/>
</dbReference>
<dbReference type="PROSITE" id="PS00674">
    <property type="entry name" value="AAA"/>
    <property type="match status" value="1"/>
</dbReference>
<evidence type="ECO:0000256" key="3">
    <source>
        <dbReference type="ARBA" id="ARBA00022840"/>
    </source>
</evidence>
<feature type="region of interest" description="Disordered" evidence="6">
    <location>
        <begin position="1252"/>
        <end position="1277"/>
    </location>
</feature>
<evidence type="ECO:0000256" key="4">
    <source>
        <dbReference type="ARBA" id="ARBA00023117"/>
    </source>
</evidence>
<dbReference type="InterPro" id="IPR045199">
    <property type="entry name" value="ATAD2-like"/>
</dbReference>
<dbReference type="GO" id="GO:0005634">
    <property type="term" value="C:nucleus"/>
    <property type="evidence" value="ECO:0007669"/>
    <property type="project" value="TreeGrafter"/>
</dbReference>
<feature type="compositionally biased region" description="Basic and acidic residues" evidence="6">
    <location>
        <begin position="1081"/>
        <end position="1097"/>
    </location>
</feature>
<dbReference type="CDD" id="cd04369">
    <property type="entry name" value="Bromodomain"/>
    <property type="match status" value="1"/>
</dbReference>
<dbReference type="Pfam" id="PF00439">
    <property type="entry name" value="Bromodomain"/>
    <property type="match status" value="1"/>
</dbReference>
<dbReference type="GO" id="GO:0006337">
    <property type="term" value="P:nucleosome disassembly"/>
    <property type="evidence" value="ECO:0007669"/>
    <property type="project" value="TreeGrafter"/>
</dbReference>
<feature type="compositionally biased region" description="Basic and acidic residues" evidence="6">
    <location>
        <begin position="1"/>
        <end position="18"/>
    </location>
</feature>
<accession>A0AAW1PYM0</accession>
<dbReference type="InterPro" id="IPR003959">
    <property type="entry name" value="ATPase_AAA_core"/>
</dbReference>
<comment type="caution">
    <text evidence="8">The sequence shown here is derived from an EMBL/GenBank/DDBJ whole genome shotgun (WGS) entry which is preliminary data.</text>
</comment>
<dbReference type="Pfam" id="PF17862">
    <property type="entry name" value="AAA_lid_3"/>
    <property type="match status" value="1"/>
</dbReference>
<dbReference type="InterPro" id="IPR003593">
    <property type="entry name" value="AAA+_ATPase"/>
</dbReference>
<keyword evidence="4 5" id="KW-0103">Bromodomain</keyword>
<evidence type="ECO:0000313" key="8">
    <source>
        <dbReference type="EMBL" id="KAK9813517.1"/>
    </source>
</evidence>
<dbReference type="GO" id="GO:0003682">
    <property type="term" value="F:chromatin binding"/>
    <property type="evidence" value="ECO:0007669"/>
    <property type="project" value="TreeGrafter"/>
</dbReference>
<dbReference type="InterPro" id="IPR041569">
    <property type="entry name" value="AAA_lid_3"/>
</dbReference>
<dbReference type="Pfam" id="PF00004">
    <property type="entry name" value="AAA"/>
    <property type="match status" value="1"/>
</dbReference>
<comment type="similarity">
    <text evidence="1">Belongs to the AAA ATPase family.</text>
</comment>
<dbReference type="InterPro" id="IPR036427">
    <property type="entry name" value="Bromodomain-like_sf"/>
</dbReference>
<feature type="domain" description="Bromo" evidence="7">
    <location>
        <begin position="928"/>
        <end position="979"/>
    </location>
</feature>
<dbReference type="GO" id="GO:0016887">
    <property type="term" value="F:ATP hydrolysis activity"/>
    <property type="evidence" value="ECO:0007669"/>
    <property type="project" value="InterPro"/>
</dbReference>
<feature type="compositionally biased region" description="Polar residues" evidence="6">
    <location>
        <begin position="1259"/>
        <end position="1268"/>
    </location>
</feature>
<dbReference type="GO" id="GO:0006334">
    <property type="term" value="P:nucleosome assembly"/>
    <property type="evidence" value="ECO:0007669"/>
    <property type="project" value="TreeGrafter"/>
</dbReference>
<keyword evidence="2" id="KW-0547">Nucleotide-binding</keyword>
<feature type="compositionally biased region" description="Low complexity" evidence="6">
    <location>
        <begin position="1111"/>
        <end position="1122"/>
    </location>
</feature>
<dbReference type="SUPFAM" id="SSF52540">
    <property type="entry name" value="P-loop containing nucleoside triphosphate hydrolases"/>
    <property type="match status" value="2"/>
</dbReference>
<name>A0AAW1PYM0_9CHLO</name>
<feature type="compositionally biased region" description="Acidic residues" evidence="6">
    <location>
        <begin position="178"/>
        <end position="203"/>
    </location>
</feature>
<dbReference type="EMBL" id="JALJOQ010000004">
    <property type="protein sequence ID" value="KAK9813517.1"/>
    <property type="molecule type" value="Genomic_DNA"/>
</dbReference>
<evidence type="ECO:0000256" key="6">
    <source>
        <dbReference type="SAM" id="MobiDB-lite"/>
    </source>
</evidence>
<dbReference type="FunFam" id="3.40.50.300:FF:000061">
    <property type="entry name" value="ATPase family, AAA domain-containing 2"/>
    <property type="match status" value="1"/>
</dbReference>
<reference evidence="8 9" key="1">
    <citation type="journal article" date="2024" name="Nat. Commun.">
        <title>Phylogenomics reveals the evolutionary origins of lichenization in chlorophyte algae.</title>
        <authorList>
            <person name="Puginier C."/>
            <person name="Libourel C."/>
            <person name="Otte J."/>
            <person name="Skaloud P."/>
            <person name="Haon M."/>
            <person name="Grisel S."/>
            <person name="Petersen M."/>
            <person name="Berrin J.G."/>
            <person name="Delaux P.M."/>
            <person name="Dal Grande F."/>
            <person name="Keller J."/>
        </authorList>
    </citation>
    <scope>NUCLEOTIDE SEQUENCE [LARGE SCALE GENOMIC DNA]</scope>
    <source>
        <strain evidence="8 9">SAG 2036</strain>
    </source>
</reference>
<evidence type="ECO:0000313" key="9">
    <source>
        <dbReference type="Proteomes" id="UP001465755"/>
    </source>
</evidence>
<dbReference type="InterPro" id="IPR003960">
    <property type="entry name" value="ATPase_AAA_CS"/>
</dbReference>
<dbReference type="PROSITE" id="PS50014">
    <property type="entry name" value="BROMODOMAIN_2"/>
    <property type="match status" value="1"/>
</dbReference>
<evidence type="ECO:0000256" key="1">
    <source>
        <dbReference type="ARBA" id="ARBA00006914"/>
    </source>
</evidence>
<organism evidence="8 9">
    <name type="scientific">Symbiochloris irregularis</name>
    <dbReference type="NCBI Taxonomy" id="706552"/>
    <lineage>
        <taxon>Eukaryota</taxon>
        <taxon>Viridiplantae</taxon>
        <taxon>Chlorophyta</taxon>
        <taxon>core chlorophytes</taxon>
        <taxon>Trebouxiophyceae</taxon>
        <taxon>Trebouxiales</taxon>
        <taxon>Trebouxiaceae</taxon>
        <taxon>Symbiochloris</taxon>
    </lineage>
</organism>
<dbReference type="GO" id="GO:0045815">
    <property type="term" value="P:transcription initiation-coupled chromatin remodeling"/>
    <property type="evidence" value="ECO:0007669"/>
    <property type="project" value="TreeGrafter"/>
</dbReference>
<dbReference type="Gene3D" id="1.20.920.10">
    <property type="entry name" value="Bromodomain-like"/>
    <property type="match status" value="1"/>
</dbReference>
<dbReference type="Proteomes" id="UP001465755">
    <property type="component" value="Unassembled WGS sequence"/>
</dbReference>
<dbReference type="FunFam" id="1.10.8.60:FF:000016">
    <property type="entry name" value="ATPase family AAA domain-containing protein 2B"/>
    <property type="match status" value="1"/>
</dbReference>
<dbReference type="GO" id="GO:0005524">
    <property type="term" value="F:ATP binding"/>
    <property type="evidence" value="ECO:0007669"/>
    <property type="project" value="UniProtKB-KW"/>
</dbReference>